<dbReference type="Proteomes" id="UP000287198">
    <property type="component" value="Unassembled WGS sequence"/>
</dbReference>
<protein>
    <recommendedName>
        <fullName evidence="3">Capsule assembly Wzi family protein</fullName>
    </recommendedName>
</protein>
<gene>
    <name evidence="1" type="ORF">CWI69_00060</name>
</gene>
<name>A0A432XZ06_9GAMM</name>
<dbReference type="Gene3D" id="2.40.160.130">
    <property type="entry name" value="Capsule assembly protein Wzi"/>
    <property type="match status" value="1"/>
</dbReference>
<evidence type="ECO:0000313" key="2">
    <source>
        <dbReference type="Proteomes" id="UP000287198"/>
    </source>
</evidence>
<evidence type="ECO:0000313" key="1">
    <source>
        <dbReference type="EMBL" id="RUO53873.1"/>
    </source>
</evidence>
<proteinExistence type="predicted"/>
<dbReference type="EMBL" id="PIPW01000001">
    <property type="protein sequence ID" value="RUO53873.1"/>
    <property type="molecule type" value="Genomic_DNA"/>
</dbReference>
<organism evidence="1 2">
    <name type="scientific">Pseudidiomarina halophila</name>
    <dbReference type="NCBI Taxonomy" id="1449799"/>
    <lineage>
        <taxon>Bacteria</taxon>
        <taxon>Pseudomonadati</taxon>
        <taxon>Pseudomonadota</taxon>
        <taxon>Gammaproteobacteria</taxon>
        <taxon>Alteromonadales</taxon>
        <taxon>Idiomarinaceae</taxon>
        <taxon>Pseudidiomarina</taxon>
    </lineage>
</organism>
<accession>A0A432XZ06</accession>
<evidence type="ECO:0008006" key="3">
    <source>
        <dbReference type="Google" id="ProtNLM"/>
    </source>
</evidence>
<dbReference type="AlphaFoldDB" id="A0A432XZ06"/>
<keyword evidence="2" id="KW-1185">Reference proteome</keyword>
<sequence>MRFTHSTMLNNLCSSCVIKLRYTIIKAIQRSCARRFRYKIKSVLDDHMIRRTARPDNSKALGLRQLLSIALFSLTLSAVPGVQATPWLDAEELHVRHSLQVLADAGILSAPVTTFPVMWRPLIADLEQLDPATLTPLQRTAYYKLSHLLEYHRRGHYSGFKIAGTTDTGAQPSYHRPMEGKAFATITHERIGQNVAGRLRATYRNSEVSLNPRVRTDKLSWQGSYAAVMVGDWALSIDQVQNWWSPGSAQDGLQTLSTLPLRSVRATYTPSEASGALQRFTLTSFWGESEEEFLVQGDAQTWKREQAFGVRAGWRAHEMLELGLQYTESELVDNSQNWTFDARLTLPYQLSFYGSVSEHDVEGVRGNGHMVGFDWSFSEAGSLSRVYAEHDRSDLRSLTTIGYATFRNSGHGYDVRLQDTRVRRDHNSFGRLARWQYLPEFRPGIARIQQVEVVAFYPLGAGRIEIGVQGWKDTYESGREDSFGNLIASYEVRW</sequence>
<reference evidence="2" key="1">
    <citation type="journal article" date="2018" name="Front. Microbiol.">
        <title>Genome-Based Analysis Reveals the Taxonomy and Diversity of the Family Idiomarinaceae.</title>
        <authorList>
            <person name="Liu Y."/>
            <person name="Lai Q."/>
            <person name="Shao Z."/>
        </authorList>
    </citation>
    <scope>NUCLEOTIDE SEQUENCE [LARGE SCALE GENOMIC DNA]</scope>
    <source>
        <strain evidence="2">BH195</strain>
    </source>
</reference>
<dbReference type="InterPro" id="IPR038636">
    <property type="entry name" value="Wzi_sf"/>
</dbReference>
<comment type="caution">
    <text evidence="1">The sequence shown here is derived from an EMBL/GenBank/DDBJ whole genome shotgun (WGS) entry which is preliminary data.</text>
</comment>